<feature type="compositionally biased region" description="Low complexity" evidence="1">
    <location>
        <begin position="113"/>
        <end position="125"/>
    </location>
</feature>
<evidence type="ECO:0000256" key="1">
    <source>
        <dbReference type="SAM" id="MobiDB-lite"/>
    </source>
</evidence>
<feature type="compositionally biased region" description="Polar residues" evidence="1">
    <location>
        <begin position="90"/>
        <end position="102"/>
    </location>
</feature>
<evidence type="ECO:0000313" key="2">
    <source>
        <dbReference type="EMBL" id="CAH0391025.1"/>
    </source>
</evidence>
<keyword evidence="3" id="KW-1185">Reference proteome</keyword>
<dbReference type="Proteomes" id="UP001152759">
    <property type="component" value="Chromosome 5"/>
</dbReference>
<dbReference type="AlphaFoldDB" id="A0A9P0AG33"/>
<name>A0A9P0AG33_BEMTA</name>
<gene>
    <name evidence="2" type="ORF">BEMITA_LOCUS9688</name>
</gene>
<dbReference type="EMBL" id="OU963866">
    <property type="protein sequence ID" value="CAH0391025.1"/>
    <property type="molecule type" value="Genomic_DNA"/>
</dbReference>
<organism evidence="2 3">
    <name type="scientific">Bemisia tabaci</name>
    <name type="common">Sweetpotato whitefly</name>
    <name type="synonym">Aleurodes tabaci</name>
    <dbReference type="NCBI Taxonomy" id="7038"/>
    <lineage>
        <taxon>Eukaryota</taxon>
        <taxon>Metazoa</taxon>
        <taxon>Ecdysozoa</taxon>
        <taxon>Arthropoda</taxon>
        <taxon>Hexapoda</taxon>
        <taxon>Insecta</taxon>
        <taxon>Pterygota</taxon>
        <taxon>Neoptera</taxon>
        <taxon>Paraneoptera</taxon>
        <taxon>Hemiptera</taxon>
        <taxon>Sternorrhyncha</taxon>
        <taxon>Aleyrodoidea</taxon>
        <taxon>Aleyrodidae</taxon>
        <taxon>Aleyrodinae</taxon>
        <taxon>Bemisia</taxon>
    </lineage>
</organism>
<protein>
    <submittedName>
        <fullName evidence="2">Uncharacterized protein</fullName>
    </submittedName>
</protein>
<feature type="region of interest" description="Disordered" evidence="1">
    <location>
        <begin position="89"/>
        <end position="151"/>
    </location>
</feature>
<sequence>MGKENLNSQMNWEALLASGVPISFDFNVMDHVPDDNYTHVLVDTSDSSSLENFPKDPPLQDPVVILDKTNSSALPLQDAILQDPVVDLTKPTSPSLTPQDSIFQDPVVEPTKPSSSILRTSPLSSQNSVQIDSSKLNKKTSEKNGCRCRVQ</sequence>
<reference evidence="2" key="1">
    <citation type="submission" date="2021-12" db="EMBL/GenBank/DDBJ databases">
        <authorList>
            <person name="King R."/>
        </authorList>
    </citation>
    <scope>NUCLEOTIDE SEQUENCE</scope>
</reference>
<proteinExistence type="predicted"/>
<accession>A0A9P0AG33</accession>
<evidence type="ECO:0000313" key="3">
    <source>
        <dbReference type="Proteomes" id="UP001152759"/>
    </source>
</evidence>